<protein>
    <submittedName>
        <fullName evidence="2">Unannotated protein</fullName>
    </submittedName>
</protein>
<accession>A0A6J6LS98</accession>
<proteinExistence type="predicted"/>
<gene>
    <name evidence="2" type="ORF">UFOPK2242_01159</name>
    <name evidence="3" type="ORF">UFOPK4071_00254</name>
</gene>
<evidence type="ECO:0000259" key="1">
    <source>
        <dbReference type="PROSITE" id="PS51154"/>
    </source>
</evidence>
<dbReference type="AlphaFoldDB" id="A0A6J6LS98"/>
<evidence type="ECO:0000313" key="2">
    <source>
        <dbReference type="EMBL" id="CAB4664572.1"/>
    </source>
</evidence>
<dbReference type="InterPro" id="IPR043472">
    <property type="entry name" value="Macro_dom-like"/>
</dbReference>
<name>A0A6J6LS98_9ZZZZ</name>
<dbReference type="PANTHER" id="PTHR11106:SF27">
    <property type="entry name" value="MACRO DOMAIN-CONTAINING PROTEIN"/>
    <property type="match status" value="1"/>
</dbReference>
<dbReference type="EMBL" id="CAEZWM010000156">
    <property type="protein sequence ID" value="CAB4664572.1"/>
    <property type="molecule type" value="Genomic_DNA"/>
</dbReference>
<evidence type="ECO:0000313" key="3">
    <source>
        <dbReference type="EMBL" id="CAB5003062.1"/>
    </source>
</evidence>
<dbReference type="Gene3D" id="3.40.220.10">
    <property type="entry name" value="Leucine Aminopeptidase, subunit E, domain 1"/>
    <property type="match status" value="1"/>
</dbReference>
<sequence length="93" mass="9848">MHAVGPIWRGGDDDEASLLASAYRESLKLAAIVGARSIAFPAISTGIYGYPLLPATKIAIATCMAAPDAITEIRFICFDQSTLSIYEQALKSA</sequence>
<dbReference type="InterPro" id="IPR002589">
    <property type="entry name" value="Macro_dom"/>
</dbReference>
<feature type="domain" description="Macro" evidence="1">
    <location>
        <begin position="1"/>
        <end position="93"/>
    </location>
</feature>
<dbReference type="PROSITE" id="PS51154">
    <property type="entry name" value="MACRO"/>
    <property type="match status" value="1"/>
</dbReference>
<dbReference type="EMBL" id="CAFBPF010000016">
    <property type="protein sequence ID" value="CAB5003062.1"/>
    <property type="molecule type" value="Genomic_DNA"/>
</dbReference>
<dbReference type="Pfam" id="PF01661">
    <property type="entry name" value="Macro"/>
    <property type="match status" value="1"/>
</dbReference>
<dbReference type="PANTHER" id="PTHR11106">
    <property type="entry name" value="GANGLIOSIDE INDUCED DIFFERENTIATION ASSOCIATED PROTEIN 2-RELATED"/>
    <property type="match status" value="1"/>
</dbReference>
<organism evidence="2">
    <name type="scientific">freshwater metagenome</name>
    <dbReference type="NCBI Taxonomy" id="449393"/>
    <lineage>
        <taxon>unclassified sequences</taxon>
        <taxon>metagenomes</taxon>
        <taxon>ecological metagenomes</taxon>
    </lineage>
</organism>
<reference evidence="2" key="1">
    <citation type="submission" date="2020-05" db="EMBL/GenBank/DDBJ databases">
        <authorList>
            <person name="Chiriac C."/>
            <person name="Salcher M."/>
            <person name="Ghai R."/>
            <person name="Kavagutti S V."/>
        </authorList>
    </citation>
    <scope>NUCLEOTIDE SEQUENCE</scope>
</reference>
<dbReference type="SUPFAM" id="SSF52949">
    <property type="entry name" value="Macro domain-like"/>
    <property type="match status" value="1"/>
</dbReference>